<dbReference type="EMBL" id="BAABBN010000004">
    <property type="protein sequence ID" value="GAA3914489.1"/>
    <property type="molecule type" value="Genomic_DNA"/>
</dbReference>
<feature type="compositionally biased region" description="Polar residues" evidence="8">
    <location>
        <begin position="41"/>
        <end position="63"/>
    </location>
</feature>
<comment type="caution">
    <text evidence="10">The sequence shown here is derived from an EMBL/GenBank/DDBJ whole genome shotgun (WGS) entry which is preliminary data.</text>
</comment>
<proteinExistence type="inferred from homology"/>
<accession>A0ABP7M7W3</accession>
<keyword evidence="1 7" id="KW-1003">Cell membrane</keyword>
<evidence type="ECO:0000256" key="6">
    <source>
        <dbReference type="ARBA" id="ARBA00037937"/>
    </source>
</evidence>
<dbReference type="PANTHER" id="PTHR38766:SF1">
    <property type="entry name" value="FLAGELLAR PROTEIN FLIO"/>
    <property type="match status" value="1"/>
</dbReference>
<dbReference type="Proteomes" id="UP001501565">
    <property type="component" value="Unassembled WGS sequence"/>
</dbReference>
<evidence type="ECO:0000256" key="7">
    <source>
        <dbReference type="RuleBase" id="RU362064"/>
    </source>
</evidence>
<organism evidence="10 11">
    <name type="scientific">Litoribacillus peritrichatus</name>
    <dbReference type="NCBI Taxonomy" id="718191"/>
    <lineage>
        <taxon>Bacteria</taxon>
        <taxon>Pseudomonadati</taxon>
        <taxon>Pseudomonadota</taxon>
        <taxon>Gammaproteobacteria</taxon>
        <taxon>Oceanospirillales</taxon>
        <taxon>Oceanospirillaceae</taxon>
        <taxon>Litoribacillus</taxon>
    </lineage>
</organism>
<keyword evidence="4 7" id="KW-0472">Membrane</keyword>
<feature type="transmembrane region" description="Helical" evidence="7">
    <location>
        <begin position="103"/>
        <end position="126"/>
    </location>
</feature>
<keyword evidence="5 7" id="KW-0975">Bacterial flagellum</keyword>
<keyword evidence="11" id="KW-1185">Reference proteome</keyword>
<evidence type="ECO:0000256" key="8">
    <source>
        <dbReference type="SAM" id="MobiDB-lite"/>
    </source>
</evidence>
<sequence>MSVKNSYFRFSLVLLFLCSLNTSLASDVSVEDVLIPEEAAESSSDANVSKTNSSSDMAVSDSNASEKAEQSQETPQTATSDYVKQLMSDPQNPDSTNSHTSTVQLATTVAGLFAVIGMIFVAAWLVRRLSGGQIGQSNAVIKILATQALGTKERICLIDVGGQQVLVGITAQAMQTLMVLDEPIDIKANKKQATWSSPESVNSVFGAKLQTMLKGTAVNEGKQTKVDD</sequence>
<comment type="subcellular location">
    <subcellularLocation>
        <location evidence="7">Cell membrane</location>
    </subcellularLocation>
    <subcellularLocation>
        <location evidence="7">Bacterial flagellum basal body</location>
    </subcellularLocation>
</comment>
<keyword evidence="3 7" id="KW-1133">Transmembrane helix</keyword>
<evidence type="ECO:0000313" key="10">
    <source>
        <dbReference type="EMBL" id="GAA3914489.1"/>
    </source>
</evidence>
<feature type="signal peptide" evidence="9">
    <location>
        <begin position="1"/>
        <end position="25"/>
    </location>
</feature>
<evidence type="ECO:0000256" key="1">
    <source>
        <dbReference type="ARBA" id="ARBA00022475"/>
    </source>
</evidence>
<dbReference type="InterPro" id="IPR052205">
    <property type="entry name" value="FliO/MopB"/>
</dbReference>
<protein>
    <recommendedName>
        <fullName evidence="7">Flagellar protein</fullName>
    </recommendedName>
</protein>
<feature type="chain" id="PRO_5046339258" description="Flagellar protein" evidence="9">
    <location>
        <begin position="26"/>
        <end position="228"/>
    </location>
</feature>
<feature type="region of interest" description="Disordered" evidence="8">
    <location>
        <begin position="40"/>
        <end position="79"/>
    </location>
</feature>
<comment type="similarity">
    <text evidence="6 7">Belongs to the FliO/MopB family.</text>
</comment>
<evidence type="ECO:0000256" key="3">
    <source>
        <dbReference type="ARBA" id="ARBA00022989"/>
    </source>
</evidence>
<keyword evidence="2 7" id="KW-0812">Transmembrane</keyword>
<name>A0ABP7M7W3_9GAMM</name>
<evidence type="ECO:0000256" key="9">
    <source>
        <dbReference type="SAM" id="SignalP"/>
    </source>
</evidence>
<dbReference type="InterPro" id="IPR022781">
    <property type="entry name" value="Flagellar_biosynth_FliO"/>
</dbReference>
<dbReference type="PANTHER" id="PTHR38766">
    <property type="entry name" value="FLAGELLAR PROTEIN FLIO"/>
    <property type="match status" value="1"/>
</dbReference>
<keyword evidence="9" id="KW-0732">Signal</keyword>
<evidence type="ECO:0000313" key="11">
    <source>
        <dbReference type="Proteomes" id="UP001501565"/>
    </source>
</evidence>
<dbReference type="Pfam" id="PF04347">
    <property type="entry name" value="FliO"/>
    <property type="match status" value="1"/>
</dbReference>
<gene>
    <name evidence="10" type="ORF">GCM10022277_06240</name>
</gene>
<evidence type="ECO:0000256" key="2">
    <source>
        <dbReference type="ARBA" id="ARBA00022692"/>
    </source>
</evidence>
<evidence type="ECO:0000256" key="5">
    <source>
        <dbReference type="ARBA" id="ARBA00023143"/>
    </source>
</evidence>
<reference evidence="11" key="1">
    <citation type="journal article" date="2019" name="Int. J. Syst. Evol. Microbiol.">
        <title>The Global Catalogue of Microorganisms (GCM) 10K type strain sequencing project: providing services to taxonomists for standard genome sequencing and annotation.</title>
        <authorList>
            <consortium name="The Broad Institute Genomics Platform"/>
            <consortium name="The Broad Institute Genome Sequencing Center for Infectious Disease"/>
            <person name="Wu L."/>
            <person name="Ma J."/>
        </authorList>
    </citation>
    <scope>NUCLEOTIDE SEQUENCE [LARGE SCALE GENOMIC DNA]</scope>
    <source>
        <strain evidence="11">JCM 17551</strain>
    </source>
</reference>
<dbReference type="NCBIfam" id="TIGR03500">
    <property type="entry name" value="FliO_TIGR"/>
    <property type="match status" value="1"/>
</dbReference>
<evidence type="ECO:0000256" key="4">
    <source>
        <dbReference type="ARBA" id="ARBA00023136"/>
    </source>
</evidence>